<evidence type="ECO:0000256" key="1">
    <source>
        <dbReference type="SAM" id="SignalP"/>
    </source>
</evidence>
<dbReference type="Gene3D" id="1.25.40.10">
    <property type="entry name" value="Tetratricopeptide repeat domain"/>
    <property type="match status" value="1"/>
</dbReference>
<dbReference type="PROSITE" id="PS50093">
    <property type="entry name" value="PKD"/>
    <property type="match status" value="1"/>
</dbReference>
<accession>A0A2U1AUK3</accession>
<dbReference type="Gene3D" id="2.60.40.10">
    <property type="entry name" value="Immunoglobulins"/>
    <property type="match status" value="1"/>
</dbReference>
<dbReference type="InterPro" id="IPR000601">
    <property type="entry name" value="PKD_dom"/>
</dbReference>
<dbReference type="GeneID" id="78295797"/>
<keyword evidence="3" id="KW-1185">Reference proteome</keyword>
<dbReference type="InterPro" id="IPR037524">
    <property type="entry name" value="PA14/GLEYA"/>
</dbReference>
<proteinExistence type="predicted"/>
<comment type="caution">
    <text evidence="2">The sequence shown here is derived from an EMBL/GenBank/DDBJ whole genome shotgun (WGS) entry which is preliminary data.</text>
</comment>
<dbReference type="RefSeq" id="WP_133245173.1">
    <property type="nucleotide sequence ID" value="NZ_CABMMC010000078.1"/>
</dbReference>
<feature type="signal peptide" evidence="1">
    <location>
        <begin position="1"/>
        <end position="28"/>
    </location>
</feature>
<dbReference type="CDD" id="cd00146">
    <property type="entry name" value="PKD"/>
    <property type="match status" value="1"/>
</dbReference>
<dbReference type="SUPFAM" id="SSF56988">
    <property type="entry name" value="Anthrax protective antigen"/>
    <property type="match status" value="1"/>
</dbReference>
<organism evidence="2 3">
    <name type="scientific">Victivallis vadensis</name>
    <dbReference type="NCBI Taxonomy" id="172901"/>
    <lineage>
        <taxon>Bacteria</taxon>
        <taxon>Pseudomonadati</taxon>
        <taxon>Lentisphaerota</taxon>
        <taxon>Lentisphaeria</taxon>
        <taxon>Victivallales</taxon>
        <taxon>Victivallaceae</taxon>
        <taxon>Victivallis</taxon>
    </lineage>
</organism>
<dbReference type="SMART" id="SM00028">
    <property type="entry name" value="TPR"/>
    <property type="match status" value="2"/>
</dbReference>
<keyword evidence="1" id="KW-0732">Signal</keyword>
<protein>
    <recommendedName>
        <fullName evidence="4">PA14 domain-containing protein</fullName>
    </recommendedName>
</protein>
<dbReference type="InterPro" id="IPR011990">
    <property type="entry name" value="TPR-like_helical_dom_sf"/>
</dbReference>
<evidence type="ECO:0008006" key="4">
    <source>
        <dbReference type="Google" id="ProtNLM"/>
    </source>
</evidence>
<evidence type="ECO:0000313" key="3">
    <source>
        <dbReference type="Proteomes" id="UP000245959"/>
    </source>
</evidence>
<name>A0A2U1AUK3_9BACT</name>
<dbReference type="EMBL" id="QEKH01000018">
    <property type="protein sequence ID" value="PVY40082.1"/>
    <property type="molecule type" value="Genomic_DNA"/>
</dbReference>
<dbReference type="Proteomes" id="UP000245959">
    <property type="component" value="Unassembled WGS sequence"/>
</dbReference>
<sequence length="669" mass="73675">MLKSGNQSKYAAALAACLMFFIVSATGAAERYVTVPGTWNSAAPELLVKAECHLDEPEFRLVGANRREIPARVLERHGSLLRFAFNARPGERLRFIEGEKPTDPASGWQPASGVLRSIYRIKDGRANTREELEKLLDSGVPVGRTVEERVYSGWNPLAGNPRSLHLFEGVLHIVRPGTYTFYTASTDASFLEIDGRPVAAWPGRHDVWGGLRGEHSGKIELAAGTHRLTYLHANFRGSCYSIAAWQPPGGGKFAAIPESAFTPSAVAKVGPRLDGYGRKLDDFGWRLDEMLTEGDRQLYFVQVEAQPGTVIRSVDWGDGSKAGGLLAHAYFKPGDYTVTVTAGDGKTVSHAVALSYRFSQSLPKPGREAEILRTALEQERKNGLQPEGYRYLSEALRRAKLEKESKEFYETLLRRQNAIEPEVLFRHYEATRLEEQLKQEKYENAAKDLRALIGRLTAPAELGAARLALAEVEFYGLGRRKEAEAELAKIDRSALPKARVRPYEVLEMELAAAGQGKAAASALAARIDAPANRYTPRQLLALDGVKLSIRNAIVLKKFADGLRYADELEEKQPAIRLSPDYLQLRGRLEAGLGRPRAAARLLEQALLLEPDDELCAQLSLELGQFYAGRGESAAAVGSWKQAVAAAPRSHAAATAARLLNEIRNREVER</sequence>
<dbReference type="SUPFAM" id="SSF49299">
    <property type="entry name" value="PKD domain"/>
    <property type="match status" value="1"/>
</dbReference>
<dbReference type="SUPFAM" id="SSF48452">
    <property type="entry name" value="TPR-like"/>
    <property type="match status" value="1"/>
</dbReference>
<reference evidence="2 3" key="1">
    <citation type="submission" date="2018-04" db="EMBL/GenBank/DDBJ databases">
        <title>Genomic Encyclopedia of Type Strains, Phase IV (KMG-IV): sequencing the most valuable type-strain genomes for metagenomic binning, comparative biology and taxonomic classification.</title>
        <authorList>
            <person name="Goeker M."/>
        </authorList>
    </citation>
    <scope>NUCLEOTIDE SEQUENCE [LARGE SCALE GENOMIC DNA]</scope>
    <source>
        <strain evidence="2 3">DSM 14823</strain>
    </source>
</reference>
<feature type="chain" id="PRO_5041066877" description="PA14 domain-containing protein" evidence="1">
    <location>
        <begin position="29"/>
        <end position="669"/>
    </location>
</feature>
<dbReference type="InterPro" id="IPR035986">
    <property type="entry name" value="PKD_dom_sf"/>
</dbReference>
<dbReference type="InterPro" id="IPR019734">
    <property type="entry name" value="TPR_rpt"/>
</dbReference>
<dbReference type="InterPro" id="IPR013783">
    <property type="entry name" value="Ig-like_fold"/>
</dbReference>
<dbReference type="AlphaFoldDB" id="A0A2U1AUK3"/>
<gene>
    <name evidence="2" type="ORF">C8D82_11883</name>
</gene>
<dbReference type="PROSITE" id="PS51820">
    <property type="entry name" value="PA14"/>
    <property type="match status" value="1"/>
</dbReference>
<evidence type="ECO:0000313" key="2">
    <source>
        <dbReference type="EMBL" id="PVY40082.1"/>
    </source>
</evidence>
<dbReference type="OrthoDB" id="279982at2"/>